<feature type="region of interest" description="Disordered" evidence="2">
    <location>
        <begin position="444"/>
        <end position="467"/>
    </location>
</feature>
<dbReference type="EMBL" id="BKCJ010000103">
    <property type="protein sequence ID" value="GEU29821.1"/>
    <property type="molecule type" value="Genomic_DNA"/>
</dbReference>
<feature type="compositionally biased region" description="Basic residues" evidence="2">
    <location>
        <begin position="155"/>
        <end position="165"/>
    </location>
</feature>
<sequence>MSTPKFVDVHNLVAFLSKPTESKGFEQIIEFLNANPIKYALTMNPTVYTSCIEQFSATATAKNINREVQIHAKVDGKKVIIFEATIRKDLKFKDKGGVDCLSNEVIFEQLPLMRKETPLFPTMLVPAQEEELGKGSTMPSAPQHIPINQPSTSKPQKKQKPRKPRRQEPEETQPSGPTTNVAYEALNEKNVLTQSNDLPLSRVNTLRSGEDTLKLNELMELCTKLSDRVLNLETTKTAQAKEISSLKRRVKRLEKTKRSRTHGRKRLYKIGLSARVESSAEEQSLVNKTTKDQGRYNDEEMFDIDVINNVEVVVKDVNIVGIATAVTAAITTDVFIDDITLAQALVEIKTSKPKARGIIMLEPSETSTTTTIPIYLKVQDKGKGYRKKSKELTIKEKSRLFVELMDKRKKHFAKLRAEEQRRNLQPKLKRGIKLVKDKAVLTHESSSKRAGDKLDQERSKKQKVEDDKESEELKRCLEIILDDGDDVTIDAIPLSIKTPFIDYKIYKEGKKSYFQIFRGDENSQMYILSSQQGLTKVKSWELFDSYEVHCVSMQNTVYYLLVEKMYPLTNHTLHQMFNNVKLQVDEEYEMAYKLLRLVKKQLKEGYRAN</sequence>
<name>A0A699GKG2_TANCI</name>
<comment type="caution">
    <text evidence="3">The sequence shown here is derived from an EMBL/GenBank/DDBJ whole genome shotgun (WGS) entry which is preliminary data.</text>
</comment>
<evidence type="ECO:0000256" key="1">
    <source>
        <dbReference type="SAM" id="Coils"/>
    </source>
</evidence>
<dbReference type="AlphaFoldDB" id="A0A699GKG2"/>
<evidence type="ECO:0000256" key="2">
    <source>
        <dbReference type="SAM" id="MobiDB-lite"/>
    </source>
</evidence>
<keyword evidence="1" id="KW-0175">Coiled coil</keyword>
<reference evidence="3" key="1">
    <citation type="journal article" date="2019" name="Sci. Rep.">
        <title>Draft genome of Tanacetum cinerariifolium, the natural source of mosquito coil.</title>
        <authorList>
            <person name="Yamashiro T."/>
            <person name="Shiraishi A."/>
            <person name="Satake H."/>
            <person name="Nakayama K."/>
        </authorList>
    </citation>
    <scope>NUCLEOTIDE SEQUENCE</scope>
</reference>
<organism evidence="3">
    <name type="scientific">Tanacetum cinerariifolium</name>
    <name type="common">Dalmatian daisy</name>
    <name type="synonym">Chrysanthemum cinerariifolium</name>
    <dbReference type="NCBI Taxonomy" id="118510"/>
    <lineage>
        <taxon>Eukaryota</taxon>
        <taxon>Viridiplantae</taxon>
        <taxon>Streptophyta</taxon>
        <taxon>Embryophyta</taxon>
        <taxon>Tracheophyta</taxon>
        <taxon>Spermatophyta</taxon>
        <taxon>Magnoliopsida</taxon>
        <taxon>eudicotyledons</taxon>
        <taxon>Gunneridae</taxon>
        <taxon>Pentapetalae</taxon>
        <taxon>asterids</taxon>
        <taxon>campanulids</taxon>
        <taxon>Asterales</taxon>
        <taxon>Asteraceae</taxon>
        <taxon>Asteroideae</taxon>
        <taxon>Anthemideae</taxon>
        <taxon>Anthemidinae</taxon>
        <taxon>Tanacetum</taxon>
    </lineage>
</organism>
<accession>A0A699GKG2</accession>
<evidence type="ECO:0000313" key="3">
    <source>
        <dbReference type="EMBL" id="GEU29821.1"/>
    </source>
</evidence>
<feature type="region of interest" description="Disordered" evidence="2">
    <location>
        <begin position="129"/>
        <end position="180"/>
    </location>
</feature>
<protein>
    <submittedName>
        <fullName evidence="3">Uncharacterized protein</fullName>
    </submittedName>
</protein>
<gene>
    <name evidence="3" type="ORF">Tci_001799</name>
</gene>
<proteinExistence type="predicted"/>
<feature type="coiled-coil region" evidence="1">
    <location>
        <begin position="215"/>
        <end position="256"/>
    </location>
</feature>